<sequence>MPNVKTAISVEKSIFERMDVLAKNLNTSRSRLFAMAAREFLQRHHHKELLKSINHAYDDLSESDPLIQKMRPGHHEMVKDQW</sequence>
<reference evidence="1" key="1">
    <citation type="submission" date="2019-01" db="EMBL/GenBank/DDBJ databases">
        <authorList>
            <consortium name="Genoscope - CEA"/>
            <person name="William W."/>
        </authorList>
    </citation>
    <scope>NUCLEOTIDE SEQUENCE</scope>
    <source>
        <strain evidence="1">CR-1</strain>
    </source>
</reference>
<dbReference type="GO" id="GO:0006355">
    <property type="term" value="P:regulation of DNA-templated transcription"/>
    <property type="evidence" value="ECO:0007669"/>
    <property type="project" value="InterPro"/>
</dbReference>
<evidence type="ECO:0008006" key="2">
    <source>
        <dbReference type="Google" id="ProtNLM"/>
    </source>
</evidence>
<dbReference type="AlphaFoldDB" id="A0A484HDA8"/>
<gene>
    <name evidence="1" type="ORF">EPICR_10168</name>
</gene>
<evidence type="ECO:0000313" key="1">
    <source>
        <dbReference type="EMBL" id="VEN72669.1"/>
    </source>
</evidence>
<name>A0A484HDA8_9BACT</name>
<proteinExistence type="predicted"/>
<accession>A0A484HDA8</accession>
<dbReference type="Gene3D" id="1.10.1220.10">
    <property type="entry name" value="Met repressor-like"/>
    <property type="match status" value="1"/>
</dbReference>
<organism evidence="1">
    <name type="scientific">uncultured Desulfobacteraceae bacterium</name>
    <dbReference type="NCBI Taxonomy" id="218296"/>
    <lineage>
        <taxon>Bacteria</taxon>
        <taxon>Pseudomonadati</taxon>
        <taxon>Thermodesulfobacteriota</taxon>
        <taxon>Desulfobacteria</taxon>
        <taxon>Desulfobacterales</taxon>
        <taxon>Desulfobacteraceae</taxon>
        <taxon>environmental samples</taxon>
    </lineage>
</organism>
<dbReference type="InterPro" id="IPR013321">
    <property type="entry name" value="Arc_rbn_hlx_hlx"/>
</dbReference>
<dbReference type="EMBL" id="CAACVI010000001">
    <property type="protein sequence ID" value="VEN72669.1"/>
    <property type="molecule type" value="Genomic_DNA"/>
</dbReference>
<protein>
    <recommendedName>
        <fullName evidence="2">CopG family transcriptional regulator</fullName>
    </recommendedName>
</protein>